<dbReference type="GO" id="GO:0070475">
    <property type="term" value="P:rRNA base methylation"/>
    <property type="evidence" value="ECO:0007669"/>
    <property type="project" value="InterPro"/>
</dbReference>
<dbReference type="EMBL" id="CAJVPJ010002999">
    <property type="protein sequence ID" value="CAG8632889.1"/>
    <property type="molecule type" value="Genomic_DNA"/>
</dbReference>
<evidence type="ECO:0000256" key="4">
    <source>
        <dbReference type="ARBA" id="ARBA00022552"/>
    </source>
</evidence>
<dbReference type="Pfam" id="PF03587">
    <property type="entry name" value="EMG1"/>
    <property type="match status" value="1"/>
</dbReference>
<evidence type="ECO:0000256" key="9">
    <source>
        <dbReference type="ARBA" id="ARBA00022884"/>
    </source>
</evidence>
<evidence type="ECO:0000256" key="2">
    <source>
        <dbReference type="ARBA" id="ARBA00008115"/>
    </source>
</evidence>
<dbReference type="InterPro" id="IPR029026">
    <property type="entry name" value="tRNA_m1G_MTases_N"/>
</dbReference>
<evidence type="ECO:0000256" key="6">
    <source>
        <dbReference type="ARBA" id="ARBA00022679"/>
    </source>
</evidence>
<dbReference type="Proteomes" id="UP000789572">
    <property type="component" value="Unassembled WGS sequence"/>
</dbReference>
<comment type="similarity">
    <text evidence="2">Belongs to the class IV-like SAM-binding methyltransferase superfamily. RNA methyltransferase NEP1 family.</text>
</comment>
<dbReference type="GO" id="GO:0019843">
    <property type="term" value="F:rRNA binding"/>
    <property type="evidence" value="ECO:0007669"/>
    <property type="project" value="UniProtKB-KW"/>
</dbReference>
<dbReference type="InterPro" id="IPR005304">
    <property type="entry name" value="Rbsml_bgen_MeTrfase_EMG1/NEP1"/>
</dbReference>
<protein>
    <submittedName>
        <fullName evidence="12">2441_t:CDS:1</fullName>
    </submittedName>
</protein>
<evidence type="ECO:0000256" key="7">
    <source>
        <dbReference type="ARBA" id="ARBA00022691"/>
    </source>
</evidence>
<feature type="compositionally biased region" description="Acidic residues" evidence="11">
    <location>
        <begin position="38"/>
        <end position="58"/>
    </location>
</feature>
<feature type="compositionally biased region" description="Polar residues" evidence="11">
    <location>
        <begin position="71"/>
        <end position="113"/>
    </location>
</feature>
<keyword evidence="4" id="KW-0698">rRNA processing</keyword>
<sequence>MKKIKNKRSLADLSSNKDERKPQRKRSKSVPPPSSRSEDEDEPYEYEAMEEQQTEDTTTENTITEGGPIESSTNSDSVAHGSNTTTMNPAATNSNLASPNPLQRSQTHATHSLDSYKAPKNTDVYLVPRTPRIPKTPTEKENTRRLIVVLSRASLETFKSRKNNTYQLLNCDDHYAYLDKMGKTFSDARPDITHQCLMQLLDSPLNKAGLLQVYIHTARNVLIEVNPHVRIPRTFKRFCGLMVQLLHKLCITSENNSVKLLRVVKNPVTQYLPIACRKLTLSYDAPTVRLKDYLPTIPPDHSICVAIGAMAHGEDNFADDWVDEKIGISEYSLSAAVACSKFCCALEDLWGIL</sequence>
<evidence type="ECO:0000256" key="10">
    <source>
        <dbReference type="ARBA" id="ARBA00023242"/>
    </source>
</evidence>
<evidence type="ECO:0000313" key="13">
    <source>
        <dbReference type="Proteomes" id="UP000789572"/>
    </source>
</evidence>
<keyword evidence="13" id="KW-1185">Reference proteome</keyword>
<keyword evidence="7" id="KW-0949">S-adenosyl-L-methionine</keyword>
<comment type="caution">
    <text evidence="12">The sequence shown here is derived from an EMBL/GenBank/DDBJ whole genome shotgun (WGS) entry which is preliminary data.</text>
</comment>
<dbReference type="SUPFAM" id="SSF75217">
    <property type="entry name" value="alpha/beta knot"/>
    <property type="match status" value="1"/>
</dbReference>
<gene>
    <name evidence="12" type="ORF">POCULU_LOCUS8991</name>
</gene>
<dbReference type="AlphaFoldDB" id="A0A9N9DAH2"/>
<dbReference type="Gene3D" id="3.40.1280.10">
    <property type="match status" value="1"/>
</dbReference>
<proteinExistence type="inferred from homology"/>
<keyword evidence="5" id="KW-0489">Methyltransferase</keyword>
<dbReference type="GO" id="GO:0032040">
    <property type="term" value="C:small-subunit processome"/>
    <property type="evidence" value="ECO:0007669"/>
    <property type="project" value="TreeGrafter"/>
</dbReference>
<dbReference type="GO" id="GO:0070037">
    <property type="term" value="F:rRNA (pseudouridine) methyltransferase activity"/>
    <property type="evidence" value="ECO:0007669"/>
    <property type="project" value="InterPro"/>
</dbReference>
<evidence type="ECO:0000256" key="8">
    <source>
        <dbReference type="ARBA" id="ARBA00022730"/>
    </source>
</evidence>
<keyword evidence="9" id="KW-0694">RNA-binding</keyword>
<evidence type="ECO:0000313" key="12">
    <source>
        <dbReference type="EMBL" id="CAG8632889.1"/>
    </source>
</evidence>
<dbReference type="PANTHER" id="PTHR12636:SF5">
    <property type="entry name" value="RIBOSOMAL RNA SMALL SUBUNIT METHYLTRANSFERASE NEP1"/>
    <property type="match status" value="1"/>
</dbReference>
<evidence type="ECO:0000256" key="3">
    <source>
        <dbReference type="ARBA" id="ARBA00022517"/>
    </source>
</evidence>
<keyword evidence="8" id="KW-0699">rRNA-binding</keyword>
<organism evidence="12 13">
    <name type="scientific">Paraglomus occultum</name>
    <dbReference type="NCBI Taxonomy" id="144539"/>
    <lineage>
        <taxon>Eukaryota</taxon>
        <taxon>Fungi</taxon>
        <taxon>Fungi incertae sedis</taxon>
        <taxon>Mucoromycota</taxon>
        <taxon>Glomeromycotina</taxon>
        <taxon>Glomeromycetes</taxon>
        <taxon>Paraglomerales</taxon>
        <taxon>Paraglomeraceae</taxon>
        <taxon>Paraglomus</taxon>
    </lineage>
</organism>
<dbReference type="CDD" id="cd18088">
    <property type="entry name" value="Nep1-like"/>
    <property type="match status" value="1"/>
</dbReference>
<feature type="region of interest" description="Disordered" evidence="11">
    <location>
        <begin position="1"/>
        <end position="122"/>
    </location>
</feature>
<evidence type="ECO:0000256" key="11">
    <source>
        <dbReference type="SAM" id="MobiDB-lite"/>
    </source>
</evidence>
<dbReference type="OrthoDB" id="269804at2759"/>
<evidence type="ECO:0000256" key="1">
    <source>
        <dbReference type="ARBA" id="ARBA00004604"/>
    </source>
</evidence>
<accession>A0A9N9DAH2</accession>
<dbReference type="PANTHER" id="PTHR12636">
    <property type="entry name" value="NEP1/MRA1"/>
    <property type="match status" value="1"/>
</dbReference>
<comment type="subcellular location">
    <subcellularLocation>
        <location evidence="1">Nucleus</location>
        <location evidence="1">Nucleolus</location>
    </subcellularLocation>
</comment>
<feature type="compositionally biased region" description="Low complexity" evidence="11">
    <location>
        <begin position="59"/>
        <end position="70"/>
    </location>
</feature>
<dbReference type="InterPro" id="IPR029028">
    <property type="entry name" value="Alpha/beta_knot_MTases"/>
</dbReference>
<keyword evidence="10" id="KW-0539">Nucleus</keyword>
<keyword evidence="3" id="KW-0690">Ribosome biogenesis</keyword>
<keyword evidence="6" id="KW-0808">Transferase</keyword>
<dbReference type="FunFam" id="3.40.1280.10:FF:000003">
    <property type="entry name" value="Ribosomal RNA small subunit methyltransferase"/>
    <property type="match status" value="1"/>
</dbReference>
<evidence type="ECO:0000256" key="5">
    <source>
        <dbReference type="ARBA" id="ARBA00022603"/>
    </source>
</evidence>
<name>A0A9N9DAH2_9GLOM</name>
<reference evidence="12" key="1">
    <citation type="submission" date="2021-06" db="EMBL/GenBank/DDBJ databases">
        <authorList>
            <person name="Kallberg Y."/>
            <person name="Tangrot J."/>
            <person name="Rosling A."/>
        </authorList>
    </citation>
    <scope>NUCLEOTIDE SEQUENCE</scope>
    <source>
        <strain evidence="12">IA702</strain>
    </source>
</reference>